<keyword evidence="2" id="KW-1185">Reference proteome</keyword>
<proteinExistence type="predicted"/>
<organism evidence="1 2">
    <name type="scientific">Novosphingobium sediminicola</name>
    <dbReference type="NCBI Taxonomy" id="563162"/>
    <lineage>
        <taxon>Bacteria</taxon>
        <taxon>Pseudomonadati</taxon>
        <taxon>Pseudomonadota</taxon>
        <taxon>Alphaproteobacteria</taxon>
        <taxon>Sphingomonadales</taxon>
        <taxon>Sphingomonadaceae</taxon>
        <taxon>Novosphingobium</taxon>
    </lineage>
</organism>
<comment type="caution">
    <text evidence="1">The sequence shown here is derived from an EMBL/GenBank/DDBJ whole genome shotgun (WGS) entry which is preliminary data.</text>
</comment>
<evidence type="ECO:0000313" key="2">
    <source>
        <dbReference type="Proteomes" id="UP000548867"/>
    </source>
</evidence>
<reference evidence="1 2" key="1">
    <citation type="submission" date="2020-08" db="EMBL/GenBank/DDBJ databases">
        <title>Genomic Encyclopedia of Type Strains, Phase IV (KMG-IV): sequencing the most valuable type-strain genomes for metagenomic binning, comparative biology and taxonomic classification.</title>
        <authorList>
            <person name="Goeker M."/>
        </authorList>
    </citation>
    <scope>NUCLEOTIDE SEQUENCE [LARGE SCALE GENOMIC DNA]</scope>
    <source>
        <strain evidence="1 2">DSM 27057</strain>
    </source>
</reference>
<accession>A0A7W6CG54</accession>
<name>A0A7W6CG54_9SPHN</name>
<dbReference type="RefSeq" id="WP_183626614.1">
    <property type="nucleotide sequence ID" value="NZ_JACIDX010000010.1"/>
</dbReference>
<dbReference type="AlphaFoldDB" id="A0A7W6CG54"/>
<protein>
    <submittedName>
        <fullName evidence="1">Uncharacterized protein</fullName>
    </submittedName>
</protein>
<dbReference type="Proteomes" id="UP000548867">
    <property type="component" value="Unassembled WGS sequence"/>
</dbReference>
<evidence type="ECO:0000313" key="1">
    <source>
        <dbReference type="EMBL" id="MBB3955919.1"/>
    </source>
</evidence>
<dbReference type="EMBL" id="JACIDX010000010">
    <property type="protein sequence ID" value="MBB3955919.1"/>
    <property type="molecule type" value="Genomic_DNA"/>
</dbReference>
<gene>
    <name evidence="1" type="ORF">GGR38_002875</name>
</gene>
<sequence>MVSEVPHFHDGLLTGIVLGEQSATVYLRQSTGEEYTLTLSGLEVLQMEDFRQGNIISMVEVVSGRLPYEHAGLERLFKPPHPKATEEYQKAHAIVMERQAARIASGEVSLLVIVPSYGADLLAICREVKAAVRDGNGS</sequence>